<dbReference type="Pfam" id="PF13411">
    <property type="entry name" value="MerR_1"/>
    <property type="match status" value="1"/>
</dbReference>
<dbReference type="RefSeq" id="WP_181579907.1">
    <property type="nucleotide sequence ID" value="NZ_CP059399.1"/>
</dbReference>
<dbReference type="Proteomes" id="UP000515512">
    <property type="component" value="Chromosome"/>
</dbReference>
<protein>
    <submittedName>
        <fullName evidence="2">MerR family transcriptional regulator</fullName>
    </submittedName>
</protein>
<dbReference type="PROSITE" id="PS50937">
    <property type="entry name" value="HTH_MERR_2"/>
    <property type="match status" value="1"/>
</dbReference>
<reference evidence="2 3" key="1">
    <citation type="submission" date="2020-07" db="EMBL/GenBank/DDBJ databases">
        <authorList>
            <person name="Zhuang K."/>
            <person name="Ran Y."/>
        </authorList>
    </citation>
    <scope>NUCLEOTIDE SEQUENCE [LARGE SCALE GENOMIC DNA]</scope>
    <source>
        <strain evidence="2 3">WCH-YHL-001</strain>
    </source>
</reference>
<dbReference type="Gene3D" id="3.40.50.280">
    <property type="entry name" value="Cobalamin-binding domain"/>
    <property type="match status" value="1"/>
</dbReference>
<gene>
    <name evidence="2" type="ORF">H0264_25645</name>
</gene>
<dbReference type="EMBL" id="CP059399">
    <property type="protein sequence ID" value="QLY28701.1"/>
    <property type="molecule type" value="Genomic_DNA"/>
</dbReference>
<dbReference type="SMART" id="SM00422">
    <property type="entry name" value="HTH_MERR"/>
    <property type="match status" value="1"/>
</dbReference>
<feature type="domain" description="HTH merR-type" evidence="1">
    <location>
        <begin position="8"/>
        <end position="77"/>
    </location>
</feature>
<accession>A0A7D6V6I4</accession>
<dbReference type="AlphaFoldDB" id="A0A7D6V6I4"/>
<dbReference type="GO" id="GO:0003677">
    <property type="term" value="F:DNA binding"/>
    <property type="evidence" value="ECO:0007669"/>
    <property type="project" value="InterPro"/>
</dbReference>
<sequence>MPAADHRAYPVRVVAERLGIPVATLRSWNQRYGIGPQQRSPGRHRLYSEADIVAAQRMLELVRTGTSPAAAARIAVTPDSVPAPADTVAPLLNAAFRLDASDCARLLDAQLRRYGVLATWEGLCRPAFAEIVRRQGGGEGCVDVEHLLSWSIIGALYRGAPPPGPSGAPLLLLACTPKEQHSLPLEVLRAALAETGRPAHMLGPDLPVAALREALGRPERAVIVVLWAHSPDTANLSAIEVGLDARAEVFAAGPGWPDALPGAVRRLHELDAAVAQLS</sequence>
<dbReference type="InterPro" id="IPR000551">
    <property type="entry name" value="MerR-type_HTH_dom"/>
</dbReference>
<evidence type="ECO:0000313" key="3">
    <source>
        <dbReference type="Proteomes" id="UP000515512"/>
    </source>
</evidence>
<evidence type="ECO:0000313" key="2">
    <source>
        <dbReference type="EMBL" id="QLY28701.1"/>
    </source>
</evidence>
<keyword evidence="3" id="KW-1185">Reference proteome</keyword>
<dbReference type="Gene3D" id="1.10.1240.10">
    <property type="entry name" value="Methionine synthase domain"/>
    <property type="match status" value="1"/>
</dbReference>
<dbReference type="GO" id="GO:0006355">
    <property type="term" value="P:regulation of DNA-templated transcription"/>
    <property type="evidence" value="ECO:0007669"/>
    <property type="project" value="InterPro"/>
</dbReference>
<dbReference type="InterPro" id="IPR009061">
    <property type="entry name" value="DNA-bd_dom_put_sf"/>
</dbReference>
<evidence type="ECO:0000259" key="1">
    <source>
        <dbReference type="PROSITE" id="PS50937"/>
    </source>
</evidence>
<dbReference type="KEGG" id="nhu:H0264_25645"/>
<dbReference type="Gene3D" id="1.10.1660.10">
    <property type="match status" value="1"/>
</dbReference>
<dbReference type="SUPFAM" id="SSF46955">
    <property type="entry name" value="Putative DNA-binding domain"/>
    <property type="match status" value="1"/>
</dbReference>
<proteinExistence type="predicted"/>
<dbReference type="InterPro" id="IPR036594">
    <property type="entry name" value="Meth_synthase_dom"/>
</dbReference>
<name>A0A7D6V6I4_9NOCA</name>
<organism evidence="2 3">
    <name type="scientific">Nocardia huaxiensis</name>
    <dbReference type="NCBI Taxonomy" id="2755382"/>
    <lineage>
        <taxon>Bacteria</taxon>
        <taxon>Bacillati</taxon>
        <taxon>Actinomycetota</taxon>
        <taxon>Actinomycetes</taxon>
        <taxon>Mycobacteriales</taxon>
        <taxon>Nocardiaceae</taxon>
        <taxon>Nocardia</taxon>
    </lineage>
</organism>